<evidence type="ECO:0000259" key="4">
    <source>
        <dbReference type="PROSITE" id="PS50002"/>
    </source>
</evidence>
<protein>
    <recommendedName>
        <fullName evidence="8">Rho guanine nucleotide exchange factor 26</fullName>
    </recommendedName>
</protein>
<dbReference type="SMART" id="SM00325">
    <property type="entry name" value="RhoGEF"/>
    <property type="match status" value="1"/>
</dbReference>
<proteinExistence type="predicted"/>
<dbReference type="Proteomes" id="UP001431783">
    <property type="component" value="Unassembled WGS sequence"/>
</dbReference>
<dbReference type="SUPFAM" id="SSF48065">
    <property type="entry name" value="DBL homology domain (DH-domain)"/>
    <property type="match status" value="1"/>
</dbReference>
<feature type="compositionally biased region" description="Basic and acidic residues" evidence="3">
    <location>
        <begin position="555"/>
        <end position="572"/>
    </location>
</feature>
<evidence type="ECO:0000256" key="1">
    <source>
        <dbReference type="ARBA" id="ARBA00022443"/>
    </source>
</evidence>
<gene>
    <name evidence="6" type="ORF">WA026_017160</name>
</gene>
<feature type="compositionally biased region" description="Low complexity" evidence="3">
    <location>
        <begin position="573"/>
        <end position="584"/>
    </location>
</feature>
<evidence type="ECO:0000313" key="7">
    <source>
        <dbReference type="Proteomes" id="UP001431783"/>
    </source>
</evidence>
<dbReference type="Gene3D" id="2.30.30.40">
    <property type="entry name" value="SH3 Domains"/>
    <property type="match status" value="1"/>
</dbReference>
<evidence type="ECO:0000259" key="5">
    <source>
        <dbReference type="PROSITE" id="PS50010"/>
    </source>
</evidence>
<dbReference type="Pfam" id="PF00621">
    <property type="entry name" value="RhoGEF"/>
    <property type="match status" value="1"/>
</dbReference>
<dbReference type="SUPFAM" id="SSF50044">
    <property type="entry name" value="SH3-domain"/>
    <property type="match status" value="1"/>
</dbReference>
<feature type="compositionally biased region" description="Polar residues" evidence="3">
    <location>
        <begin position="10"/>
        <end position="21"/>
    </location>
</feature>
<dbReference type="PANTHER" id="PTHR12845">
    <property type="entry name" value="GUANINE NUCLEOTIDE EXCHANGE FACTOR"/>
    <property type="match status" value="1"/>
</dbReference>
<dbReference type="InterPro" id="IPR036028">
    <property type="entry name" value="SH3-like_dom_sf"/>
</dbReference>
<dbReference type="InterPro" id="IPR035899">
    <property type="entry name" value="DBL_dom_sf"/>
</dbReference>
<feature type="region of interest" description="Disordered" evidence="3">
    <location>
        <begin position="211"/>
        <end position="263"/>
    </location>
</feature>
<dbReference type="InterPro" id="IPR047271">
    <property type="entry name" value="Ephexin-like"/>
</dbReference>
<sequence length="1121" mass="127536">MTTRKHHQRSASLTSGRSQSDAPPVPPLRSTTVLRKPRRNVGDRVSVCSPTSVFFEFADENSKIIVPENETKEKENCDNDLSLKCEEIRKTKDLPKMVNRIFEESLESQEVNFYIGGENDSDHLYETLHTLDNEGQNGCYDSFSSDTESENSFENLDDRENNGDLPLPAAPNNAVLTRLAATASKHMRKFTKNLSMTRNDISRSLTRITTARRKSRNDVSEITAAENNSCDNSNNETPATTPTAESNPITKIDIEDTNEKNKTMSRKGFLSKIRRSIIISPEQANEITSSINNKGRSTFYLTPTINVDDYEDAGGKKTEDDSGISLSPIEKERNTRTKPVRPQNPPPPIPIVALNEVVDDAVVGKTEDIRGIASCSQIYTKMRMRVVRPDTPPPPVPILTPNQVNRPHNRDTYWRHVVHSTIYEEEEEGSGKMKTGGNTGIYLRRVYSLKNPRNSPVRPKIPPPPVPKVALNADLKKRLSEKRSTSWYAEVNLCKGSENKNYSKVKRSNTCWYGEIGLYQNSTSTPSTSSAENSGTNTNVNIRRPTSATPSVHSNQDKENTEKNSNMRDEHSYYNNSLNSNSSNTDWPITSMPGEDIQMRLQNEPLYQFYDAAVTDSVYRDGMSDVDSENYEDVERRLNSEAILPSRPSAMELIVPKRNSLAFSKTLWCEIPEVLHSSVLSTLSLHQKKLQEAKFEMVTSEASYLNSLNVLNDHFMKNLRGTLTEDEYESLFGKIEAVRQCSDRLLLDLEKCWQDNILLHGVCDIIKKHAEEAFNVYIPFCENHVLLEHTMKKIRDRSSFADTVRQLETSPVCQCLSLYSFLMLPMQRITRWPLLLDAVLKRLEETDPEYITCQYVLATINKIVGQCNEAARRKERESEMLNIESKMEFAKGVPAFEVATPNRWLIRSGSIVHMLPRSEEIKLTFGKKISKATLHLFLFNDLFIVAKPKSDNTFSVMHYCSRNFTELGTSEHLLTLPGKETTGKHLFFLTILENQNKKTVEFLFSCSSESDKQRWIEALSPPKSEDPDEVLYECWDCPQVTVIHNYTAVQPDELNLSKGDVINVSRKMADGWFQGERIRDGQTGWFPANYVVEIANPHVRARNLKQRYRLLTFSENYLKNN</sequence>
<evidence type="ECO:0008006" key="8">
    <source>
        <dbReference type="Google" id="ProtNLM"/>
    </source>
</evidence>
<dbReference type="PANTHER" id="PTHR12845:SF5">
    <property type="entry name" value="EPHEXIN, ISOFORM D"/>
    <property type="match status" value="1"/>
</dbReference>
<dbReference type="InterPro" id="IPR047270">
    <property type="entry name" value="PH_ephexin"/>
</dbReference>
<dbReference type="CDD" id="cd01221">
    <property type="entry name" value="PH_ephexin"/>
    <property type="match status" value="1"/>
</dbReference>
<dbReference type="AlphaFoldDB" id="A0AAW1UK76"/>
<evidence type="ECO:0000256" key="3">
    <source>
        <dbReference type="SAM" id="MobiDB-lite"/>
    </source>
</evidence>
<feature type="domain" description="SH3" evidence="4">
    <location>
        <begin position="1035"/>
        <end position="1096"/>
    </location>
</feature>
<feature type="domain" description="DH" evidence="5">
    <location>
        <begin position="689"/>
        <end position="870"/>
    </location>
</feature>
<dbReference type="SUPFAM" id="SSF50729">
    <property type="entry name" value="PH domain-like"/>
    <property type="match status" value="1"/>
</dbReference>
<dbReference type="PROSITE" id="PS50002">
    <property type="entry name" value="SH3"/>
    <property type="match status" value="1"/>
</dbReference>
<dbReference type="Pfam" id="PF00018">
    <property type="entry name" value="SH3_1"/>
    <property type="match status" value="1"/>
</dbReference>
<dbReference type="InterPro" id="IPR011993">
    <property type="entry name" value="PH-like_dom_sf"/>
</dbReference>
<organism evidence="6 7">
    <name type="scientific">Henosepilachna vigintioctopunctata</name>
    <dbReference type="NCBI Taxonomy" id="420089"/>
    <lineage>
        <taxon>Eukaryota</taxon>
        <taxon>Metazoa</taxon>
        <taxon>Ecdysozoa</taxon>
        <taxon>Arthropoda</taxon>
        <taxon>Hexapoda</taxon>
        <taxon>Insecta</taxon>
        <taxon>Pterygota</taxon>
        <taxon>Neoptera</taxon>
        <taxon>Endopterygota</taxon>
        <taxon>Coleoptera</taxon>
        <taxon>Polyphaga</taxon>
        <taxon>Cucujiformia</taxon>
        <taxon>Coccinelloidea</taxon>
        <taxon>Coccinellidae</taxon>
        <taxon>Epilachninae</taxon>
        <taxon>Epilachnini</taxon>
        <taxon>Henosepilachna</taxon>
    </lineage>
</organism>
<dbReference type="PROSITE" id="PS50010">
    <property type="entry name" value="DH_2"/>
    <property type="match status" value="1"/>
</dbReference>
<comment type="caution">
    <text evidence="6">The sequence shown here is derived from an EMBL/GenBank/DDBJ whole genome shotgun (WGS) entry which is preliminary data.</text>
</comment>
<feature type="region of interest" description="Disordered" evidence="3">
    <location>
        <begin position="136"/>
        <end position="170"/>
    </location>
</feature>
<feature type="region of interest" description="Disordered" evidence="3">
    <location>
        <begin position="1"/>
        <end position="32"/>
    </location>
</feature>
<dbReference type="InterPro" id="IPR000219">
    <property type="entry name" value="DH_dom"/>
</dbReference>
<dbReference type="Gene3D" id="1.20.900.10">
    <property type="entry name" value="Dbl homology (DH) domain"/>
    <property type="match status" value="1"/>
</dbReference>
<feature type="compositionally biased region" description="Polar residues" evidence="3">
    <location>
        <begin position="225"/>
        <end position="249"/>
    </location>
</feature>
<feature type="region of interest" description="Disordered" evidence="3">
    <location>
        <begin position="522"/>
        <end position="585"/>
    </location>
</feature>
<name>A0AAW1UK76_9CUCU</name>
<reference evidence="6 7" key="1">
    <citation type="submission" date="2023-03" db="EMBL/GenBank/DDBJ databases">
        <title>Genome insight into feeding habits of ladybird beetles.</title>
        <authorList>
            <person name="Li H.-S."/>
            <person name="Huang Y.-H."/>
            <person name="Pang H."/>
        </authorList>
    </citation>
    <scope>NUCLEOTIDE SEQUENCE [LARGE SCALE GENOMIC DNA]</scope>
    <source>
        <strain evidence="6">SYSU_2023b</strain>
        <tissue evidence="6">Whole body</tissue>
    </source>
</reference>
<dbReference type="CDD" id="cd11793">
    <property type="entry name" value="SH3_ephexin1_like"/>
    <property type="match status" value="1"/>
</dbReference>
<dbReference type="Gene3D" id="2.30.29.30">
    <property type="entry name" value="Pleckstrin-homology domain (PH domain)/Phosphotyrosine-binding domain (PTB)"/>
    <property type="match status" value="1"/>
</dbReference>
<keyword evidence="1 2" id="KW-0728">SH3 domain</keyword>
<dbReference type="EMBL" id="JARQZJ010000070">
    <property type="protein sequence ID" value="KAK9881638.1"/>
    <property type="molecule type" value="Genomic_DNA"/>
</dbReference>
<feature type="compositionally biased region" description="Basic and acidic residues" evidence="3">
    <location>
        <begin position="252"/>
        <end position="262"/>
    </location>
</feature>
<evidence type="ECO:0000256" key="2">
    <source>
        <dbReference type="PROSITE-ProRule" id="PRU00192"/>
    </source>
</evidence>
<dbReference type="CDD" id="cd00160">
    <property type="entry name" value="RhoGEF"/>
    <property type="match status" value="1"/>
</dbReference>
<dbReference type="InterPro" id="IPR001452">
    <property type="entry name" value="SH3_domain"/>
</dbReference>
<evidence type="ECO:0000313" key="6">
    <source>
        <dbReference type="EMBL" id="KAK9881638.1"/>
    </source>
</evidence>
<keyword evidence="7" id="KW-1185">Reference proteome</keyword>
<feature type="compositionally biased region" description="Polar residues" evidence="3">
    <location>
        <begin position="522"/>
        <end position="554"/>
    </location>
</feature>
<dbReference type="SMART" id="SM00326">
    <property type="entry name" value="SH3"/>
    <property type="match status" value="1"/>
</dbReference>
<accession>A0AAW1UK76</accession>
<feature type="region of interest" description="Disordered" evidence="3">
    <location>
        <begin position="309"/>
        <end position="351"/>
    </location>
</feature>
<dbReference type="GO" id="GO:0005085">
    <property type="term" value="F:guanyl-nucleotide exchange factor activity"/>
    <property type="evidence" value="ECO:0007669"/>
    <property type="project" value="InterPro"/>
</dbReference>